<dbReference type="OrthoDB" id="10310549at2759"/>
<dbReference type="EMBL" id="CP063135">
    <property type="protein sequence ID" value="QOU19921.1"/>
    <property type="molecule type" value="Genomic_DNA"/>
</dbReference>
<reference evidence="1" key="1">
    <citation type="submission" date="2020-10" db="EMBL/GenBank/DDBJ databases">
        <authorList>
            <person name="Palmer J.M."/>
        </authorList>
    </citation>
    <scope>NUCLEOTIDE SEQUENCE</scope>
    <source>
        <strain evidence="1">UCD 2041</strain>
    </source>
</reference>
<dbReference type="KEGG" id="bbrx:BRETT_004568"/>
<evidence type="ECO:0000313" key="1">
    <source>
        <dbReference type="EMBL" id="QOU19921.1"/>
    </source>
</evidence>
<reference evidence="1" key="2">
    <citation type="journal article" name="BMC Genomics">
        <title>New genome assemblies reveal patterns of domestication and adaptation across Brettanomyces (Dekkera) species.</title>
        <authorList>
            <person name="Roach M.J."/>
            <person name="Borneman A.R."/>
        </authorList>
    </citation>
    <scope>NUCLEOTIDE SEQUENCE</scope>
    <source>
        <strain evidence="1">UCD 2041</strain>
    </source>
</reference>
<organism evidence="1 2">
    <name type="scientific">Dekkera bruxellensis</name>
    <name type="common">Brettanomyces custersii</name>
    <dbReference type="NCBI Taxonomy" id="5007"/>
    <lineage>
        <taxon>Eukaryota</taxon>
        <taxon>Fungi</taxon>
        <taxon>Dikarya</taxon>
        <taxon>Ascomycota</taxon>
        <taxon>Saccharomycotina</taxon>
        <taxon>Pichiomycetes</taxon>
        <taxon>Pichiales</taxon>
        <taxon>Pichiaceae</taxon>
        <taxon>Brettanomyces</taxon>
    </lineage>
</organism>
<evidence type="ECO:0000313" key="2">
    <source>
        <dbReference type="Proteomes" id="UP000663131"/>
    </source>
</evidence>
<dbReference type="AlphaFoldDB" id="A0A871RBG3"/>
<dbReference type="RefSeq" id="XP_041136414.1">
    <property type="nucleotide sequence ID" value="XM_041283062.1"/>
</dbReference>
<proteinExistence type="predicted"/>
<dbReference type="Proteomes" id="UP000663131">
    <property type="component" value="Chromosome 7"/>
</dbReference>
<name>A0A871RBG3_DEKBR</name>
<sequence length="123" mass="14209">MFKLPESKGYPLFQFNVDMRFVGPSLATLLVCQHIQTSSSTNIGLNYVYTVNLMLNFLCLDVAAIRDFHKKLVKYFSEGKFWGSRSSPDWLVSNNKLILEDIDVSTTVIEMFKDKNERIRGYN</sequence>
<gene>
    <name evidence="1" type="ORF">BRETT_004568</name>
</gene>
<protein>
    <submittedName>
        <fullName evidence="1">Uncharacterized protein</fullName>
    </submittedName>
</protein>
<accession>A0A871RBG3</accession>
<dbReference type="GeneID" id="64576491"/>